<dbReference type="GO" id="GO:0009279">
    <property type="term" value="C:cell outer membrane"/>
    <property type="evidence" value="ECO:0007669"/>
    <property type="project" value="UniProtKB-SubCell"/>
</dbReference>
<dbReference type="SUPFAM" id="SSF56935">
    <property type="entry name" value="Porins"/>
    <property type="match status" value="1"/>
</dbReference>
<evidence type="ECO:0000256" key="1">
    <source>
        <dbReference type="ARBA" id="ARBA00004571"/>
    </source>
</evidence>
<dbReference type="InterPro" id="IPR012910">
    <property type="entry name" value="Plug_dom"/>
</dbReference>
<proteinExistence type="inferred from homology"/>
<name>A0A1A9HWW8_9BACT</name>
<dbReference type="AlphaFoldDB" id="A0A1A9HWW8"/>
<dbReference type="SUPFAM" id="SSF49464">
    <property type="entry name" value="Carboxypeptidase regulatory domain-like"/>
    <property type="match status" value="1"/>
</dbReference>
<evidence type="ECO:0000256" key="9">
    <source>
        <dbReference type="RuleBase" id="RU003357"/>
    </source>
</evidence>
<evidence type="ECO:0000256" key="4">
    <source>
        <dbReference type="ARBA" id="ARBA00022692"/>
    </source>
</evidence>
<evidence type="ECO:0000313" key="14">
    <source>
        <dbReference type="Proteomes" id="UP000077667"/>
    </source>
</evidence>
<evidence type="ECO:0000256" key="2">
    <source>
        <dbReference type="ARBA" id="ARBA00022448"/>
    </source>
</evidence>
<dbReference type="NCBIfam" id="TIGR04057">
    <property type="entry name" value="SusC_RagA_signa"/>
    <property type="match status" value="1"/>
</dbReference>
<keyword evidence="5 9" id="KW-0798">TonB box</keyword>
<feature type="domain" description="TonB-dependent receptor plug" evidence="12">
    <location>
        <begin position="134"/>
        <end position="241"/>
    </location>
</feature>
<evidence type="ECO:0000313" key="13">
    <source>
        <dbReference type="EMBL" id="ANH79733.1"/>
    </source>
</evidence>
<dbReference type="PROSITE" id="PS52016">
    <property type="entry name" value="TONB_DEPENDENT_REC_3"/>
    <property type="match status" value="1"/>
</dbReference>
<dbReference type="Gene3D" id="2.60.40.1120">
    <property type="entry name" value="Carboxypeptidase-like, regulatory domain"/>
    <property type="match status" value="1"/>
</dbReference>
<reference evidence="13 14" key="1">
    <citation type="submission" date="2016-05" db="EMBL/GenBank/DDBJ databases">
        <title>Niabella ginsenosidivorans BS26 whole genome sequencing.</title>
        <authorList>
            <person name="Im W.T."/>
            <person name="Siddiqi M.Z."/>
        </authorList>
    </citation>
    <scope>NUCLEOTIDE SEQUENCE [LARGE SCALE GENOMIC DNA]</scope>
    <source>
        <strain evidence="13 14">BS26</strain>
    </source>
</reference>
<evidence type="ECO:0000256" key="8">
    <source>
        <dbReference type="PROSITE-ProRule" id="PRU01360"/>
    </source>
</evidence>
<dbReference type="InterPro" id="IPR008969">
    <property type="entry name" value="CarboxyPept-like_regulatory"/>
</dbReference>
<dbReference type="InterPro" id="IPR023997">
    <property type="entry name" value="TonB-dep_OMP_SusC/RagA_CS"/>
</dbReference>
<dbReference type="InterPro" id="IPR039426">
    <property type="entry name" value="TonB-dep_rcpt-like"/>
</dbReference>
<keyword evidence="14" id="KW-1185">Reference proteome</keyword>
<dbReference type="NCBIfam" id="TIGR04056">
    <property type="entry name" value="OMP_RagA_SusC"/>
    <property type="match status" value="1"/>
</dbReference>
<evidence type="ECO:0000259" key="11">
    <source>
        <dbReference type="Pfam" id="PF00593"/>
    </source>
</evidence>
<evidence type="ECO:0000256" key="6">
    <source>
        <dbReference type="ARBA" id="ARBA00023136"/>
    </source>
</evidence>
<keyword evidence="3 8" id="KW-1134">Transmembrane beta strand</keyword>
<dbReference type="RefSeq" id="WP_067750885.1">
    <property type="nucleotide sequence ID" value="NZ_CP015772.1"/>
</dbReference>
<dbReference type="EMBL" id="CP015772">
    <property type="protein sequence ID" value="ANH79733.1"/>
    <property type="molecule type" value="Genomic_DNA"/>
</dbReference>
<evidence type="ECO:0000256" key="5">
    <source>
        <dbReference type="ARBA" id="ARBA00023077"/>
    </source>
</evidence>
<dbReference type="Pfam" id="PF13715">
    <property type="entry name" value="CarbopepD_reg_2"/>
    <property type="match status" value="1"/>
</dbReference>
<dbReference type="Proteomes" id="UP000077667">
    <property type="component" value="Chromosome"/>
</dbReference>
<feature type="chain" id="PRO_5008389548" evidence="10">
    <location>
        <begin position="30"/>
        <end position="1016"/>
    </location>
</feature>
<comment type="subcellular location">
    <subcellularLocation>
        <location evidence="1 8">Cell outer membrane</location>
        <topology evidence="1 8">Multi-pass membrane protein</topology>
    </subcellularLocation>
</comment>
<evidence type="ECO:0000256" key="3">
    <source>
        <dbReference type="ARBA" id="ARBA00022452"/>
    </source>
</evidence>
<keyword evidence="10" id="KW-0732">Signal</keyword>
<sequence>MLKTKKTNAFCGRAMLGCFLTLLSFIPPAGFTRNAIPMDFAHQQAPVKGKVTDENKTPLEGVTVTEKGTQNSTVTRADGTFSLTVSSDTSVLVFSAIGYQTLEVAAAAASEVTLVKQAQTIDEVVVVGYGSQKKSDLTGSVATISSKNLSEINAPNFVDKIQGRVPGMNINTGNAKPGEVASMTVRGENSISASNQPLIILDGVPFNGSFNDISTSSIENVSVLKDASSTAIYGSRAANGVIIVTTKKGQNGKPRVAYNGYVGVQTVERRLHLMNGPEYIQYMRDYQASKGKTGDELDPENYLFANVLEQWKKGEEVNWQDEVFNKAALVQEHQLSISGGSEKSNYYASVGYLNQDGLVKNTSYERYNVALGLNQTLLPWLKSGLNVQLSQGNTNGVQPSIDNAVKLSPYGKNRDENGNRVLYPMYAQTLYPNPFADENGLDDNTRRTVFAAGFLDAKLPINGLSFKTSFGTNYRHEFTGQYYGANTFSGMSMNGYGQIDNSDYFDWTWENLLTYDRSFGDHKLNVVGLYSAQKTNLKTSSLYGEDFIIDNGYNNLESASKNQKINSNLTNTALISYMGRINYGFKDRYLLTLTGRSDGYSAFSPNNKWAFFPSVAGAWVISREDFFNSKLFNQLKLRLSYGENGNQGVTAYQTFDRLTKIQYLFGDGAPAENGLVINYNGIGSKNLKWETTRSFNIGVDFGLLENRISGSLDFYKTHTFDLLLSRQVPVMNGYNSIWDNVGKTQNTGIELALSSRNIVHEDFSWNTDLTFAYNKNKILELRGDGKNDLTNAWLIGEPIRVFYDYNVIGVWQESDDIKNSWQPNAKPGDAKLEDVNHDGKITADDRKVIGSKMPAYTMGLGNSFQYKNWSLSLFLTGAFDVTKENNFANIERFLPNNGGNFLSDIPYWTPERPSTEYVSPGYTPVNNHSYYLDASYLKIKDVSLGYAFPVDKWNVKGITGIKAFINARNLYTFTKVKGYNPEALSVSATTGNPTTTNVLSPYPVARTVSLGVNVQF</sequence>
<dbReference type="Gene3D" id="2.170.130.10">
    <property type="entry name" value="TonB-dependent receptor, plug domain"/>
    <property type="match status" value="1"/>
</dbReference>
<protein>
    <submittedName>
        <fullName evidence="13">SusC/RagA family TonB-linked outer membrane protein</fullName>
    </submittedName>
</protein>
<evidence type="ECO:0000256" key="7">
    <source>
        <dbReference type="ARBA" id="ARBA00023237"/>
    </source>
</evidence>
<dbReference type="InterPro" id="IPR023996">
    <property type="entry name" value="TonB-dep_OMP_SusC/RagA"/>
</dbReference>
<dbReference type="InterPro" id="IPR037066">
    <property type="entry name" value="Plug_dom_sf"/>
</dbReference>
<dbReference type="Pfam" id="PF07715">
    <property type="entry name" value="Plug"/>
    <property type="match status" value="1"/>
</dbReference>
<dbReference type="Gene3D" id="2.40.170.20">
    <property type="entry name" value="TonB-dependent receptor, beta-barrel domain"/>
    <property type="match status" value="1"/>
</dbReference>
<dbReference type="KEGG" id="nia:A8C56_00955"/>
<comment type="similarity">
    <text evidence="8 9">Belongs to the TonB-dependent receptor family.</text>
</comment>
<keyword evidence="4 8" id="KW-0812">Transmembrane</keyword>
<dbReference type="InterPro" id="IPR000531">
    <property type="entry name" value="Beta-barrel_TonB"/>
</dbReference>
<gene>
    <name evidence="13" type="ORF">A8C56_00955</name>
</gene>
<dbReference type="STRING" id="1176587.A8C56_00955"/>
<evidence type="ECO:0000256" key="10">
    <source>
        <dbReference type="SAM" id="SignalP"/>
    </source>
</evidence>
<keyword evidence="2 8" id="KW-0813">Transport</keyword>
<dbReference type="Pfam" id="PF00593">
    <property type="entry name" value="TonB_dep_Rec_b-barrel"/>
    <property type="match status" value="1"/>
</dbReference>
<organism evidence="13 14">
    <name type="scientific">Niabella ginsenosidivorans</name>
    <dbReference type="NCBI Taxonomy" id="1176587"/>
    <lineage>
        <taxon>Bacteria</taxon>
        <taxon>Pseudomonadati</taxon>
        <taxon>Bacteroidota</taxon>
        <taxon>Chitinophagia</taxon>
        <taxon>Chitinophagales</taxon>
        <taxon>Chitinophagaceae</taxon>
        <taxon>Niabella</taxon>
    </lineage>
</organism>
<keyword evidence="7 8" id="KW-0998">Cell outer membrane</keyword>
<feature type="domain" description="TonB-dependent receptor-like beta-barrel" evidence="11">
    <location>
        <begin position="398"/>
        <end position="970"/>
    </location>
</feature>
<evidence type="ECO:0000259" key="12">
    <source>
        <dbReference type="Pfam" id="PF07715"/>
    </source>
</evidence>
<keyword evidence="6 8" id="KW-0472">Membrane</keyword>
<feature type="signal peptide" evidence="10">
    <location>
        <begin position="1"/>
        <end position="29"/>
    </location>
</feature>
<accession>A0A1A9HWW8</accession>
<dbReference type="InterPro" id="IPR036942">
    <property type="entry name" value="Beta-barrel_TonB_sf"/>
</dbReference>